<proteinExistence type="predicted"/>
<protein>
    <submittedName>
        <fullName evidence="1">Uncharacterized protein</fullName>
    </submittedName>
</protein>
<reference evidence="1" key="1">
    <citation type="submission" date="2019-08" db="EMBL/GenBank/DDBJ databases">
        <authorList>
            <person name="Kucharzyk K."/>
            <person name="Murdoch R.W."/>
            <person name="Higgins S."/>
            <person name="Loffler F."/>
        </authorList>
    </citation>
    <scope>NUCLEOTIDE SEQUENCE</scope>
</reference>
<comment type="caution">
    <text evidence="1">The sequence shown here is derived from an EMBL/GenBank/DDBJ whole genome shotgun (WGS) entry which is preliminary data.</text>
</comment>
<organism evidence="1">
    <name type="scientific">bioreactor metagenome</name>
    <dbReference type="NCBI Taxonomy" id="1076179"/>
    <lineage>
        <taxon>unclassified sequences</taxon>
        <taxon>metagenomes</taxon>
        <taxon>ecological metagenomes</taxon>
    </lineage>
</organism>
<dbReference type="EMBL" id="VSSQ01051074">
    <property type="protein sequence ID" value="MPN05161.1"/>
    <property type="molecule type" value="Genomic_DNA"/>
</dbReference>
<gene>
    <name evidence="1" type="ORF">SDC9_152411</name>
</gene>
<evidence type="ECO:0000313" key="1">
    <source>
        <dbReference type="EMBL" id="MPN05161.1"/>
    </source>
</evidence>
<name>A0A645ESZ7_9ZZZZ</name>
<accession>A0A645ESZ7</accession>
<sequence>MILALVLVGCTAKVEDNSALLKEYSDAMKATKSLDNYTLTNSVKQTNEIDEIKYSVQNDEIIYSNNMDNKNEVSIYNSTDYEIEGTSEITESNLWYQDGFLYLEEADTKQKTNADYAEFMTLYMQNITMSAYDTPTVKKLLDSKTVGDASYYKLELDPEYVKELAGLLFGLNETNVTVQSGTIEYEIQNGLVKNREFDI</sequence>
<dbReference type="AlphaFoldDB" id="A0A645ESZ7"/>